<reference evidence="9 10" key="1">
    <citation type="submission" date="2024-04" db="EMBL/GenBank/DDBJ databases">
        <title>The reference genome of an endangered Asteraceae, Deinandra increscens subsp. villosa, native to the Central Coast of California.</title>
        <authorList>
            <person name="Guilliams M."/>
            <person name="Hasenstab-Lehman K."/>
            <person name="Meyer R."/>
            <person name="Mcevoy S."/>
        </authorList>
    </citation>
    <scope>NUCLEOTIDE SEQUENCE [LARGE SCALE GENOMIC DNA]</scope>
    <source>
        <tissue evidence="9">Leaf</tissue>
    </source>
</reference>
<feature type="compositionally biased region" description="Basic residues" evidence="6">
    <location>
        <begin position="1460"/>
        <end position="1485"/>
    </location>
</feature>
<dbReference type="EMBL" id="JBCNJP010000025">
    <property type="protein sequence ID" value="KAK9054662.1"/>
    <property type="molecule type" value="Genomic_DNA"/>
</dbReference>
<feature type="region of interest" description="Disordered" evidence="6">
    <location>
        <begin position="1225"/>
        <end position="1264"/>
    </location>
</feature>
<dbReference type="InterPro" id="IPR007656">
    <property type="entry name" value="GTD-bd"/>
</dbReference>
<dbReference type="GO" id="GO:0080115">
    <property type="term" value="F:myosin XI tail binding"/>
    <property type="evidence" value="ECO:0007669"/>
    <property type="project" value="UniProtKB-ARBA"/>
</dbReference>
<organism evidence="9 10">
    <name type="scientific">Deinandra increscens subsp. villosa</name>
    <dbReference type="NCBI Taxonomy" id="3103831"/>
    <lineage>
        <taxon>Eukaryota</taxon>
        <taxon>Viridiplantae</taxon>
        <taxon>Streptophyta</taxon>
        <taxon>Embryophyta</taxon>
        <taxon>Tracheophyta</taxon>
        <taxon>Spermatophyta</taxon>
        <taxon>Magnoliopsida</taxon>
        <taxon>eudicotyledons</taxon>
        <taxon>Gunneridae</taxon>
        <taxon>Pentapetalae</taxon>
        <taxon>asterids</taxon>
        <taxon>campanulids</taxon>
        <taxon>Asterales</taxon>
        <taxon>Asteraceae</taxon>
        <taxon>Asteroideae</taxon>
        <taxon>Heliantheae alliance</taxon>
        <taxon>Madieae</taxon>
        <taxon>Madiinae</taxon>
        <taxon>Deinandra</taxon>
    </lineage>
</organism>
<evidence type="ECO:0000256" key="5">
    <source>
        <dbReference type="SAM" id="Coils"/>
    </source>
</evidence>
<gene>
    <name evidence="9" type="ORF">SSX86_025741</name>
</gene>
<feature type="compositionally biased region" description="Basic residues" evidence="6">
    <location>
        <begin position="170"/>
        <end position="188"/>
    </location>
</feature>
<evidence type="ECO:0000256" key="6">
    <source>
        <dbReference type="SAM" id="MobiDB-lite"/>
    </source>
</evidence>
<evidence type="ECO:0000256" key="7">
    <source>
        <dbReference type="SAM" id="Phobius"/>
    </source>
</evidence>
<dbReference type="Proteomes" id="UP001408789">
    <property type="component" value="Unassembled WGS sequence"/>
</dbReference>
<accession>A0AAP0CIA9</accession>
<evidence type="ECO:0000256" key="2">
    <source>
        <dbReference type="ARBA" id="ARBA00022692"/>
    </source>
</evidence>
<feature type="region of interest" description="Disordered" evidence="6">
    <location>
        <begin position="1451"/>
        <end position="1541"/>
    </location>
</feature>
<evidence type="ECO:0000256" key="3">
    <source>
        <dbReference type="ARBA" id="ARBA00022989"/>
    </source>
</evidence>
<keyword evidence="5" id="KW-0175">Coiled coil</keyword>
<dbReference type="PROSITE" id="PS51775">
    <property type="entry name" value="GTD_BINDING"/>
    <property type="match status" value="1"/>
</dbReference>
<feature type="compositionally biased region" description="Polar residues" evidence="6">
    <location>
        <begin position="1524"/>
        <end position="1541"/>
    </location>
</feature>
<feature type="region of interest" description="Disordered" evidence="6">
    <location>
        <begin position="146"/>
        <end position="199"/>
    </location>
</feature>
<evidence type="ECO:0000259" key="8">
    <source>
        <dbReference type="PROSITE" id="PS51775"/>
    </source>
</evidence>
<feature type="compositionally biased region" description="Basic residues" evidence="6">
    <location>
        <begin position="1240"/>
        <end position="1256"/>
    </location>
</feature>
<protein>
    <recommendedName>
        <fullName evidence="8">GTD-binding domain-containing protein</fullName>
    </recommendedName>
</protein>
<keyword evidence="3 7" id="KW-1133">Transmembrane helix</keyword>
<dbReference type="PANTHER" id="PTHR31448">
    <property type="entry name" value="MYOSIN-BINDING PROTEIN 2"/>
    <property type="match status" value="1"/>
</dbReference>
<feature type="domain" description="GTD-binding" evidence="8">
    <location>
        <begin position="1646"/>
        <end position="1744"/>
    </location>
</feature>
<keyword evidence="4 7" id="KW-0472">Membrane</keyword>
<sequence length="1859" mass="210201">MVATKGIMDYLLMATCEWFLMFWMFIEAALAYSLTRFAKYCQIQIPCLLCSRLDHFFGNEEPGSYSYLHLFCRKHQTDISYWIYCNLHNELVDIREMCEDCSNSASLQTRPNLEGYRFVGGQMGNQRSYFNCSCCKRQWKEKPSNQQPIWSNVVGSRASKATTKPPLPRVARHGRSKRSKNKVRHRHRNEPSPVGPYPGVKFTSDSEFEIIFSDNDDGGFKVVGIGERSLKNDTSGGVIPYRILGRHSHSTPDLRNALLLEAQLNESSRTRTRTRSASMTPNCLIRCNLAELNRKPEEFDPLRIGKDKNRSSFMNPKTRRSLDGSAFSCSNNGSQNRYNVFSRNSFSASDLGSERLVEMHGNNTLRQRSASLTPNNSSGHGLGEYQWLKNAPPRVKKHKKLPQGNVRSGYGYLDDSAVSHKMGNRHNRNTIPRRHSYSVFQLGGQILLNMPTDESQNGSISCGFEEYKRSNMHSPEPDFLNMMQFQRKNEDFIPLQPYSLITGDLPFAFIDRSKGYGTFDDSAVIRNTGIRYQNSTPRRHSHSFFDFGREILLNMPINESLTNNSASFAPGGSIGYGLEQPNNFQFQTMTNRSVDSVQPPRRRNRRDKKSFSSSNRTSGYESMDDLVGSFNTGVQDRNKDPRRHSYSAFELGCALLLNGQPIEKNSIPRSASVTRNVAINHGFGEPKRPGSQKRRNSSPSTMILNKNQGYGFLDDSVVSFNTGIYDRTNDPRRHSYSAFELGCALLLNGQPIDTNLTPRSASVTHNAAINHGLGESKRPEFQTRGDYSSSNMVFNKNQGYGFLDDSVVSFNTGIYDRKNDPRRHSYSAFELGCALLLNDQPIETFITPRSESVARNVAINHGFGEPKRPGFQTRGDSSPLTMFFNKNQGYGFLDDSVVSFNTGIYDRNNDPRRHSYSAFELGCAILLNEQPIDTFLTPRSASVERNVINHGFGEPKRPEFQTRGNSSPSTMFFNKNQGYGFLDDSVVSFNTGIYDRNNDPRRHSYSAFELGCALLLNGQPIDKSLTNNSASMTQNSAIDHGFAEPDKSGFQTRHTPSNSIMFLNKNQGYGFLDDSVVTHSTGIDHHNHSHNQKKIPRRHSYSILQLGGDIILNMPTDGSSTSHSFSLPRNNSIGQSLGDLQNSNFQNIEKDNRSLPPTSSLKLFSPSYEVRNDILIDKTKWHGSFDDYLISRSMGSQSNIPRRHSHSAFDLGRALLLEISRDASLAPSGSSGHGYEEHNRAHHHQHHHKAKRHKNHLPPPIPSGSLSDCRNDLFTVSLDKTHGVRSLDDSVFSNKTGNHNQSLNSNPRRHSYSAFELGCAVLLNMQRDSSLTRRSASVTPKIQTVKQGQHLNFKKDEQPVAFVNIMGSDLSSTSLHKPHGYESFDDSIVSNGRDSRKRYKNLTRNYYSVSDLTSPVILQMNFDEGLTRKSESFIPDYSIGQALEEMNSLKFQSGASSSLQKHKKSGRSKAKRSKHSRARRSKKPLRTTNKVKSTNSSTNAASDASYESFDDSDAYESFDDSDTNEFTTDSQNRHNIFSRNSQSASNLGSVVLLEMQPDDRSRNRSKSLTPNCSYFGDSLDAVQFLIKKSEEKYPMEVEKDRKRLPMNPAKEMDSSSTRADLCPTCSDKFDMRSLDGSIASEIDYDGGIEKVKRKAEDDVRCMRLLQSELEAERNAATVAANHAMNMITRLQQEKAALQMEALQYLRMMEEQAEYDMEALQKANELVEEKENEIQDLLNELDQYRSKYGDDLMDNIKTFDDEKSYILNSLSALEKKIYQLSNGVHDQSQENEKYADLSKLEQDILDMKEKMEALQSDIDFIKHACNTLHGNEGLEFIQEIAHQLQDLRRIMFDRRLISSN</sequence>
<dbReference type="Pfam" id="PF04576">
    <property type="entry name" value="Zein-binding"/>
    <property type="match status" value="1"/>
</dbReference>
<comment type="caution">
    <text evidence="9">The sequence shown here is derived from an EMBL/GenBank/DDBJ whole genome shotgun (WGS) entry which is preliminary data.</text>
</comment>
<dbReference type="GO" id="GO:0016020">
    <property type="term" value="C:membrane"/>
    <property type="evidence" value="ECO:0007669"/>
    <property type="project" value="UniProtKB-SubCell"/>
</dbReference>
<proteinExistence type="predicted"/>
<feature type="compositionally biased region" description="Acidic residues" evidence="6">
    <location>
        <begin position="1508"/>
        <end position="1523"/>
    </location>
</feature>
<feature type="compositionally biased region" description="Basic and acidic residues" evidence="6">
    <location>
        <begin position="301"/>
        <end position="310"/>
    </location>
</feature>
<evidence type="ECO:0000313" key="10">
    <source>
        <dbReference type="Proteomes" id="UP001408789"/>
    </source>
</evidence>
<evidence type="ECO:0000256" key="1">
    <source>
        <dbReference type="ARBA" id="ARBA00004167"/>
    </source>
</evidence>
<evidence type="ECO:0000256" key="4">
    <source>
        <dbReference type="ARBA" id="ARBA00023136"/>
    </source>
</evidence>
<keyword evidence="2 7" id="KW-0812">Transmembrane</keyword>
<dbReference type="InterPro" id="IPR039306">
    <property type="entry name" value="MYOB"/>
</dbReference>
<feature type="region of interest" description="Disordered" evidence="6">
    <location>
        <begin position="301"/>
        <end position="329"/>
    </location>
</feature>
<name>A0AAP0CIA9_9ASTR</name>
<feature type="region of interest" description="Disordered" evidence="6">
    <location>
        <begin position="680"/>
        <end position="701"/>
    </location>
</feature>
<feature type="coiled-coil region" evidence="5">
    <location>
        <begin position="1652"/>
        <end position="1746"/>
    </location>
</feature>
<feature type="compositionally biased region" description="Polar residues" evidence="6">
    <location>
        <begin position="611"/>
        <end position="620"/>
    </location>
</feature>
<evidence type="ECO:0000313" key="9">
    <source>
        <dbReference type="EMBL" id="KAK9054662.1"/>
    </source>
</evidence>
<feature type="compositionally biased region" description="Polar residues" evidence="6">
    <location>
        <begin position="146"/>
        <end position="162"/>
    </location>
</feature>
<feature type="transmembrane region" description="Helical" evidence="7">
    <location>
        <begin position="12"/>
        <end position="34"/>
    </location>
</feature>
<feature type="compositionally biased region" description="Low complexity" evidence="6">
    <location>
        <begin position="1487"/>
        <end position="1505"/>
    </location>
</feature>
<keyword evidence="10" id="KW-1185">Reference proteome</keyword>
<dbReference type="PANTHER" id="PTHR31448:SF39">
    <property type="entry name" value="MYOSIN-BINDING PROTEIN 4-RELATED"/>
    <property type="match status" value="1"/>
</dbReference>
<comment type="subcellular location">
    <subcellularLocation>
        <location evidence="1">Membrane</location>
        <topology evidence="1">Single-pass membrane protein</topology>
    </subcellularLocation>
</comment>
<feature type="coiled-coil region" evidence="5">
    <location>
        <begin position="1796"/>
        <end position="1823"/>
    </location>
</feature>
<feature type="region of interest" description="Disordered" evidence="6">
    <location>
        <begin position="590"/>
        <end position="624"/>
    </location>
</feature>